<dbReference type="EMBL" id="CM023490">
    <property type="protein sequence ID" value="KAH6943813.1"/>
    <property type="molecule type" value="Genomic_DNA"/>
</dbReference>
<protein>
    <submittedName>
        <fullName evidence="1">Uncharacterized protein</fullName>
    </submittedName>
</protein>
<sequence>MPTTEEQLMKDPVFGLDSRRSWITAAFCGALLFLALSTISVSGVFFYGVVETFRVNREKASWPVTLSGSVLPLAGPVTGVLCSRFSCRKVLLVCSFFTGIAVSLCYFAKSTYFIVVFFGIIHGTTLSGLYVAANVLVAQHFEKRRTTACSLMFTAGGLNTVVFPPLIELFYSSYGIHAAFLLYGAILMNAFPCCITLRSPPWLDKPKLVNKESGTPLDTIKSSSTPGSQKCTSEQSHINKCAECSEETRAFLDQVNEEDTASSVSYTKTGVAFTSTRCSANSKLDKKKIIAWVKRELAPFATLSFLVSALSFTVVNFGMAVYVLLSTDLASDNGIEPSSAVYLLQAFSVSDIIFRALSGVIIDTKLLSLESVMLLGYFVQGIAFELLACFGSFYMMLIASVLMGLTCGARIALQAPAVVKDFGLKRLPVLMGAVYFCIGIALLLRPPIIVEPPGTPQGLSVVVVLDLQALNACFGNGVLLTVQTSSMLPYGQRSYHLPTNLAVTANPLSCAMAALLPLKSLGGLAFIVPERLGCAAYIMLLAMQSPNPVLVGTVTGAALMVLVWGLFVSLTTVVKCVPLDSGHRGARRGTTAPALCCGTASPPRKAP</sequence>
<dbReference type="Proteomes" id="UP000821845">
    <property type="component" value="Chromosome 10"/>
</dbReference>
<name>A0ACB7T9R9_HYAAI</name>
<organism evidence="1 2">
    <name type="scientific">Hyalomma asiaticum</name>
    <name type="common">Tick</name>
    <dbReference type="NCBI Taxonomy" id="266040"/>
    <lineage>
        <taxon>Eukaryota</taxon>
        <taxon>Metazoa</taxon>
        <taxon>Ecdysozoa</taxon>
        <taxon>Arthropoda</taxon>
        <taxon>Chelicerata</taxon>
        <taxon>Arachnida</taxon>
        <taxon>Acari</taxon>
        <taxon>Parasitiformes</taxon>
        <taxon>Ixodida</taxon>
        <taxon>Ixodoidea</taxon>
        <taxon>Ixodidae</taxon>
        <taxon>Hyalomminae</taxon>
        <taxon>Hyalomma</taxon>
    </lineage>
</organism>
<keyword evidence="2" id="KW-1185">Reference proteome</keyword>
<reference evidence="1" key="1">
    <citation type="submission" date="2020-05" db="EMBL/GenBank/DDBJ databases">
        <title>Large-scale comparative analyses of tick genomes elucidate their genetic diversity and vector capacities.</title>
        <authorList>
            <person name="Jia N."/>
            <person name="Wang J."/>
            <person name="Shi W."/>
            <person name="Du L."/>
            <person name="Sun Y."/>
            <person name="Zhan W."/>
            <person name="Jiang J."/>
            <person name="Wang Q."/>
            <person name="Zhang B."/>
            <person name="Ji P."/>
            <person name="Sakyi L.B."/>
            <person name="Cui X."/>
            <person name="Yuan T."/>
            <person name="Jiang B."/>
            <person name="Yang W."/>
            <person name="Lam T.T.-Y."/>
            <person name="Chang Q."/>
            <person name="Ding S."/>
            <person name="Wang X."/>
            <person name="Zhu J."/>
            <person name="Ruan X."/>
            <person name="Zhao L."/>
            <person name="Wei J."/>
            <person name="Que T."/>
            <person name="Du C."/>
            <person name="Cheng J."/>
            <person name="Dai P."/>
            <person name="Han X."/>
            <person name="Huang E."/>
            <person name="Gao Y."/>
            <person name="Liu J."/>
            <person name="Shao H."/>
            <person name="Ye R."/>
            <person name="Li L."/>
            <person name="Wei W."/>
            <person name="Wang X."/>
            <person name="Wang C."/>
            <person name="Yang T."/>
            <person name="Huo Q."/>
            <person name="Li W."/>
            <person name="Guo W."/>
            <person name="Chen H."/>
            <person name="Zhou L."/>
            <person name="Ni X."/>
            <person name="Tian J."/>
            <person name="Zhou Y."/>
            <person name="Sheng Y."/>
            <person name="Liu T."/>
            <person name="Pan Y."/>
            <person name="Xia L."/>
            <person name="Li J."/>
            <person name="Zhao F."/>
            <person name="Cao W."/>
        </authorList>
    </citation>
    <scope>NUCLEOTIDE SEQUENCE</scope>
    <source>
        <strain evidence="1">Hyas-2018</strain>
    </source>
</reference>
<comment type="caution">
    <text evidence="1">The sequence shown here is derived from an EMBL/GenBank/DDBJ whole genome shotgun (WGS) entry which is preliminary data.</text>
</comment>
<proteinExistence type="predicted"/>
<evidence type="ECO:0000313" key="2">
    <source>
        <dbReference type="Proteomes" id="UP000821845"/>
    </source>
</evidence>
<gene>
    <name evidence="1" type="ORF">HPB50_027496</name>
</gene>
<evidence type="ECO:0000313" key="1">
    <source>
        <dbReference type="EMBL" id="KAH6943813.1"/>
    </source>
</evidence>
<accession>A0ACB7T9R9</accession>